<protein>
    <submittedName>
        <fullName evidence="1">Uncharacterized protein</fullName>
    </submittedName>
</protein>
<evidence type="ECO:0000313" key="2">
    <source>
        <dbReference type="EMBL" id="KAA5396827.1"/>
    </source>
</evidence>
<reference evidence="4 5" key="1">
    <citation type="journal article" date="2019" name="Nat. Med.">
        <title>A library of human gut bacterial isolates paired with longitudinal multiomics data enables mechanistic microbiome research.</title>
        <authorList>
            <person name="Poyet M."/>
            <person name="Groussin M."/>
            <person name="Gibbons S.M."/>
            <person name="Avila-Pacheco J."/>
            <person name="Jiang X."/>
            <person name="Kearney S.M."/>
            <person name="Perrotta A.R."/>
            <person name="Berdy B."/>
            <person name="Zhao S."/>
            <person name="Lieberman T.D."/>
            <person name="Swanson P.K."/>
            <person name="Smith M."/>
            <person name="Roesemann S."/>
            <person name="Alexander J.E."/>
            <person name="Rich S.A."/>
            <person name="Livny J."/>
            <person name="Vlamakis H."/>
            <person name="Clish C."/>
            <person name="Bullock K."/>
            <person name="Deik A."/>
            <person name="Scott J."/>
            <person name="Pierce K.A."/>
            <person name="Xavier R.J."/>
            <person name="Alm E.J."/>
        </authorList>
    </citation>
    <scope>NUCLEOTIDE SEQUENCE [LARGE SCALE GENOMIC DNA]</scope>
    <source>
        <strain evidence="2 5">BIOML-A1</strain>
        <strain evidence="3 4">BIOML-A4</strain>
    </source>
</reference>
<evidence type="ECO:0000313" key="6">
    <source>
        <dbReference type="Proteomes" id="UP001055104"/>
    </source>
</evidence>
<evidence type="ECO:0000313" key="4">
    <source>
        <dbReference type="Proteomes" id="UP000441162"/>
    </source>
</evidence>
<dbReference type="EMBL" id="VVYY01000012">
    <property type="protein sequence ID" value="KAA5396827.1"/>
    <property type="molecule type" value="Genomic_DNA"/>
</dbReference>
<organism evidence="1 6">
    <name type="scientific">Phocaeicola dorei</name>
    <dbReference type="NCBI Taxonomy" id="357276"/>
    <lineage>
        <taxon>Bacteria</taxon>
        <taxon>Pseudomonadati</taxon>
        <taxon>Bacteroidota</taxon>
        <taxon>Bacteroidia</taxon>
        <taxon>Bacteroidales</taxon>
        <taxon>Bacteroidaceae</taxon>
        <taxon>Phocaeicola</taxon>
    </lineage>
</organism>
<dbReference type="Proteomes" id="UP000441162">
    <property type="component" value="Unassembled WGS sequence"/>
</dbReference>
<dbReference type="EMBL" id="BQOB01000001">
    <property type="protein sequence ID" value="GKH83086.1"/>
    <property type="molecule type" value="Genomic_DNA"/>
</dbReference>
<dbReference type="EMBL" id="VVZA01000011">
    <property type="protein sequence ID" value="KAA5404188.1"/>
    <property type="molecule type" value="Genomic_DNA"/>
</dbReference>
<dbReference type="KEGG" id="bdo:EL88_11310"/>
<comment type="caution">
    <text evidence="1">The sequence shown here is derived from an EMBL/GenBank/DDBJ whole genome shotgun (WGS) entry which is preliminary data.</text>
</comment>
<sequence>MFLTIQTLFDDANIVSAIIRRVNRTRKDTIYWQQYLTFRRVTTRVFKDYIGSVTGVMAGSINSRFGEKPIRERRNIGSGYGEIAYLGDAYQMSIDRLSELQDLIDKFNVAKPADQKAAMEEIVNFLADDYRQITLAAHKRMDIIVGALLMLGEATVYNKDAAITSGQTNNKLLEITLPFNFIKPKSGDVVVDGKNMFISYLREKLHSLAPDYGVYAKMIMTRASFNKFVLGSSEFGEQYKMILGSNEMKLSTGLVSSSLASEVFTGIGLPRIEIKEDYVKDQTGKNVQIYADNRITLLPSDNIGYMRHHTPYEATDPVQGRTYIPSEGQMLISNYRDKNGRYMEYTAEWIPQISNPDLITNFDLSEIASIQSA</sequence>
<evidence type="ECO:0000313" key="5">
    <source>
        <dbReference type="Proteomes" id="UP000481616"/>
    </source>
</evidence>
<reference evidence="1" key="2">
    <citation type="submission" date="2022-01" db="EMBL/GenBank/DDBJ databases">
        <title>Novel bile acid biosynthetic pathways are enriched in the microbiome of centenarians.</title>
        <authorList>
            <person name="Sato Y."/>
            <person name="Atarashi K."/>
            <person name="Plichta R.D."/>
            <person name="Arai Y."/>
            <person name="Sasajima S."/>
            <person name="Kearney M.S."/>
            <person name="Suda W."/>
            <person name="Takeshita K."/>
            <person name="Sasaki T."/>
            <person name="Okamoto S."/>
            <person name="Skelly N.A."/>
            <person name="Okamura Y."/>
            <person name="Vlamakis H."/>
            <person name="Li Y."/>
            <person name="Tanoue T."/>
            <person name="Takei H."/>
            <person name="Nittono H."/>
            <person name="Narushima S."/>
            <person name="Irie J."/>
            <person name="Itoh H."/>
            <person name="Moriya K."/>
            <person name="Sugiura Y."/>
            <person name="Suematsu M."/>
            <person name="Moritoki N."/>
            <person name="Shibata S."/>
            <person name="Littman R.D."/>
            <person name="Fischbach A.M."/>
            <person name="Uwamino Y."/>
            <person name="Inoue T."/>
            <person name="Honda A."/>
            <person name="Hattori M."/>
            <person name="Murai T."/>
            <person name="Xavier J.R."/>
            <person name="Hirose N."/>
            <person name="Honda K."/>
        </authorList>
    </citation>
    <scope>NUCLEOTIDE SEQUENCE</scope>
    <source>
        <strain evidence="1">CE91-St7</strain>
    </source>
</reference>
<proteinExistence type="predicted"/>
<evidence type="ECO:0000313" key="3">
    <source>
        <dbReference type="EMBL" id="KAA5404188.1"/>
    </source>
</evidence>
<accession>A0A076IN73</accession>
<dbReference type="Proteomes" id="UP000481616">
    <property type="component" value="Unassembled WGS sequence"/>
</dbReference>
<gene>
    <name evidence="1" type="ORF">CE91St7_39700</name>
    <name evidence="3" type="ORF">F2Y51_14170</name>
    <name evidence="2" type="ORF">F2Y58_15105</name>
</gene>
<evidence type="ECO:0000313" key="1">
    <source>
        <dbReference type="EMBL" id="GKH83086.1"/>
    </source>
</evidence>
<dbReference type="eggNOG" id="ENOG502ZAGU">
    <property type="taxonomic scope" value="Bacteria"/>
</dbReference>
<dbReference type="Proteomes" id="UP001055104">
    <property type="component" value="Unassembled WGS sequence"/>
</dbReference>
<name>A0A076IN73_9BACT</name>
<dbReference type="AlphaFoldDB" id="A0A076IN73"/>
<dbReference type="RefSeq" id="WP_008656516.1">
    <property type="nucleotide sequence ID" value="NZ_BQOA01000001.1"/>
</dbReference>